<keyword evidence="2" id="KW-1185">Reference proteome</keyword>
<dbReference type="AlphaFoldDB" id="A0AAV1RPD1"/>
<reference evidence="1 2" key="1">
    <citation type="submission" date="2024-01" db="EMBL/GenBank/DDBJ databases">
        <authorList>
            <person name="Waweru B."/>
        </authorList>
    </citation>
    <scope>NUCLEOTIDE SEQUENCE [LARGE SCALE GENOMIC DNA]</scope>
</reference>
<organism evidence="1 2">
    <name type="scientific">Dovyalis caffra</name>
    <dbReference type="NCBI Taxonomy" id="77055"/>
    <lineage>
        <taxon>Eukaryota</taxon>
        <taxon>Viridiplantae</taxon>
        <taxon>Streptophyta</taxon>
        <taxon>Embryophyta</taxon>
        <taxon>Tracheophyta</taxon>
        <taxon>Spermatophyta</taxon>
        <taxon>Magnoliopsida</taxon>
        <taxon>eudicotyledons</taxon>
        <taxon>Gunneridae</taxon>
        <taxon>Pentapetalae</taxon>
        <taxon>rosids</taxon>
        <taxon>fabids</taxon>
        <taxon>Malpighiales</taxon>
        <taxon>Salicaceae</taxon>
        <taxon>Flacourtieae</taxon>
        <taxon>Dovyalis</taxon>
    </lineage>
</organism>
<gene>
    <name evidence="1" type="ORF">DCAF_LOCUS13299</name>
</gene>
<dbReference type="EMBL" id="CAWUPB010001111">
    <property type="protein sequence ID" value="CAK7338255.1"/>
    <property type="molecule type" value="Genomic_DNA"/>
</dbReference>
<accession>A0AAV1RPD1</accession>
<comment type="caution">
    <text evidence="1">The sequence shown here is derived from an EMBL/GenBank/DDBJ whole genome shotgun (WGS) entry which is preliminary data.</text>
</comment>
<dbReference type="Proteomes" id="UP001314170">
    <property type="component" value="Unassembled WGS sequence"/>
</dbReference>
<name>A0AAV1RPD1_9ROSI</name>
<protein>
    <submittedName>
        <fullName evidence="1">Uncharacterized protein</fullName>
    </submittedName>
</protein>
<evidence type="ECO:0000313" key="2">
    <source>
        <dbReference type="Proteomes" id="UP001314170"/>
    </source>
</evidence>
<sequence>MKTLVATCSGLEPNHKTQGDIGERVLEDRPLNLIFTLWFETKTWMNKPFMVFYISRECRLVVFSIQSRAGLGARAAVARPSVLRATRAP</sequence>
<evidence type="ECO:0000313" key="1">
    <source>
        <dbReference type="EMBL" id="CAK7338255.1"/>
    </source>
</evidence>
<proteinExistence type="predicted"/>